<name>A0A0V0Z1H9_TRISP</name>
<gene>
    <name evidence="1" type="ORF">T01_10171</name>
</gene>
<dbReference type="InParanoid" id="A0A0V0Z1H9"/>
<keyword evidence="2" id="KW-1185">Reference proteome</keyword>
<sequence>MRSNNDMCGINEMLNKKFRSNSLKDLLLLVD</sequence>
<evidence type="ECO:0000313" key="2">
    <source>
        <dbReference type="Proteomes" id="UP000054776"/>
    </source>
</evidence>
<protein>
    <submittedName>
        <fullName evidence="1">Uncharacterized protein</fullName>
    </submittedName>
</protein>
<accession>A0A0V0Z1H9</accession>
<dbReference type="Proteomes" id="UP000054776">
    <property type="component" value="Unassembled WGS sequence"/>
</dbReference>
<dbReference type="EMBL" id="JYDH01003205">
    <property type="protein sequence ID" value="KRY06253.1"/>
    <property type="molecule type" value="Genomic_DNA"/>
</dbReference>
<proteinExistence type="predicted"/>
<reference evidence="1 2" key="1">
    <citation type="submission" date="2015-01" db="EMBL/GenBank/DDBJ databases">
        <title>Evolution of Trichinella species and genotypes.</title>
        <authorList>
            <person name="Korhonen P.K."/>
            <person name="Edoardo P."/>
            <person name="Giuseppe L.R."/>
            <person name="Gasser R.B."/>
        </authorList>
    </citation>
    <scope>NUCLEOTIDE SEQUENCE [LARGE SCALE GENOMIC DNA]</scope>
    <source>
        <strain evidence="1">ISS3</strain>
    </source>
</reference>
<evidence type="ECO:0000313" key="1">
    <source>
        <dbReference type="EMBL" id="KRY06253.1"/>
    </source>
</evidence>
<organism evidence="1 2">
    <name type="scientific">Trichinella spiralis</name>
    <name type="common">Trichina worm</name>
    <dbReference type="NCBI Taxonomy" id="6334"/>
    <lineage>
        <taxon>Eukaryota</taxon>
        <taxon>Metazoa</taxon>
        <taxon>Ecdysozoa</taxon>
        <taxon>Nematoda</taxon>
        <taxon>Enoplea</taxon>
        <taxon>Dorylaimia</taxon>
        <taxon>Trichinellida</taxon>
        <taxon>Trichinellidae</taxon>
        <taxon>Trichinella</taxon>
    </lineage>
</organism>
<comment type="caution">
    <text evidence="1">The sequence shown here is derived from an EMBL/GenBank/DDBJ whole genome shotgun (WGS) entry which is preliminary data.</text>
</comment>
<dbReference type="AlphaFoldDB" id="A0A0V0Z1H9"/>